<gene>
    <name evidence="2" type="ORF">MKK02DRAFT_29544</name>
</gene>
<dbReference type="GeneID" id="77727054"/>
<comment type="caution">
    <text evidence="2">The sequence shown here is derived from an EMBL/GenBank/DDBJ whole genome shotgun (WGS) entry which is preliminary data.</text>
</comment>
<evidence type="ECO:0000256" key="1">
    <source>
        <dbReference type="SAM" id="MobiDB-lite"/>
    </source>
</evidence>
<dbReference type="Proteomes" id="UP001164286">
    <property type="component" value="Unassembled WGS sequence"/>
</dbReference>
<evidence type="ECO:0000313" key="3">
    <source>
        <dbReference type="Proteomes" id="UP001164286"/>
    </source>
</evidence>
<keyword evidence="3" id="KW-1185">Reference proteome</keyword>
<name>A0AA38LZ00_9TREE</name>
<evidence type="ECO:0008006" key="4">
    <source>
        <dbReference type="Google" id="ProtNLM"/>
    </source>
</evidence>
<dbReference type="Gene3D" id="3.80.10.10">
    <property type="entry name" value="Ribonuclease Inhibitor"/>
    <property type="match status" value="1"/>
</dbReference>
<accession>A0AA38LZ00</accession>
<dbReference type="RefSeq" id="XP_052949271.1">
    <property type="nucleotide sequence ID" value="XM_053087849.1"/>
</dbReference>
<dbReference type="InterPro" id="IPR032675">
    <property type="entry name" value="LRR_dom_sf"/>
</dbReference>
<sequence>MSTEWPSLDSLPQDIMREIAASTEDPSTIWAIIATCRSLKAGAELALTPYFRERRILAIPPMTESVFTSIDSDLASTSTARNQSMVHRCQRFESLSTFIPLAGTAIRRLIVEVTDEPNSPGWAQIRRFAAQLQSLEVHVRESTWARPIEVLRSGGGGSLVWWKHTPRVWGEALAGISFPLLVDLTLVTTSRVGEHFLRLAPFIPNLQSLTLSCHQHSDLDEGQHTIIAELLPKSATFPHLKTLILAGHATFIDELARRLLPKTPSLRALTIHLANIKDSMYDTITPSTMRRIIHWSVECSRLQMLALYGYAAYYFPGVLRDLERMGGAQAMLGVERLVSDGRGLASHELASRPTHYMNSRPSLPALKELVFITLESKSRYTDRPEPKLDFPPPFVDSVRSLFDHYSGLSRLDWVNSYAKDPFVSMSDPVWASQHHTCSVLRPRDDQPLDPVFPNEVPSAMDKDSAGVDDIGTAAEGTA</sequence>
<organism evidence="2 3">
    <name type="scientific">Dioszegia hungarica</name>
    <dbReference type="NCBI Taxonomy" id="4972"/>
    <lineage>
        <taxon>Eukaryota</taxon>
        <taxon>Fungi</taxon>
        <taxon>Dikarya</taxon>
        <taxon>Basidiomycota</taxon>
        <taxon>Agaricomycotina</taxon>
        <taxon>Tremellomycetes</taxon>
        <taxon>Tremellales</taxon>
        <taxon>Bulleribasidiaceae</taxon>
        <taxon>Dioszegia</taxon>
    </lineage>
</organism>
<dbReference type="SUPFAM" id="SSF52047">
    <property type="entry name" value="RNI-like"/>
    <property type="match status" value="1"/>
</dbReference>
<feature type="region of interest" description="Disordered" evidence="1">
    <location>
        <begin position="441"/>
        <end position="478"/>
    </location>
</feature>
<evidence type="ECO:0000313" key="2">
    <source>
        <dbReference type="EMBL" id="KAI9639494.1"/>
    </source>
</evidence>
<reference evidence="2" key="1">
    <citation type="journal article" date="2022" name="G3 (Bethesda)">
        <title>High quality genome of the basidiomycete yeast Dioszegia hungarica PDD-24b-2 isolated from cloud water.</title>
        <authorList>
            <person name="Jarrige D."/>
            <person name="Haridas S."/>
            <person name="Bleykasten-Grosshans C."/>
            <person name="Joly M."/>
            <person name="Nadalig T."/>
            <person name="Sancelme M."/>
            <person name="Vuilleumier S."/>
            <person name="Grigoriev I.V."/>
            <person name="Amato P."/>
            <person name="Bringel F."/>
        </authorList>
    </citation>
    <scope>NUCLEOTIDE SEQUENCE</scope>
    <source>
        <strain evidence="2">PDD-24b-2</strain>
    </source>
</reference>
<dbReference type="EMBL" id="JAKWFO010000001">
    <property type="protein sequence ID" value="KAI9639494.1"/>
    <property type="molecule type" value="Genomic_DNA"/>
</dbReference>
<dbReference type="AlphaFoldDB" id="A0AA38LZ00"/>
<protein>
    <recommendedName>
        <fullName evidence="4">F-box domain-containing protein</fullName>
    </recommendedName>
</protein>
<proteinExistence type="predicted"/>